<evidence type="ECO:0000313" key="2">
    <source>
        <dbReference type="EMBL" id="KAF2650299.1"/>
    </source>
</evidence>
<feature type="compositionally biased region" description="Polar residues" evidence="1">
    <location>
        <begin position="50"/>
        <end position="59"/>
    </location>
</feature>
<feature type="region of interest" description="Disordered" evidence="1">
    <location>
        <begin position="1"/>
        <end position="98"/>
    </location>
</feature>
<evidence type="ECO:0000313" key="3">
    <source>
        <dbReference type="Proteomes" id="UP000799324"/>
    </source>
</evidence>
<organism evidence="2 3">
    <name type="scientific">Lophiostoma macrostomum CBS 122681</name>
    <dbReference type="NCBI Taxonomy" id="1314788"/>
    <lineage>
        <taxon>Eukaryota</taxon>
        <taxon>Fungi</taxon>
        <taxon>Dikarya</taxon>
        <taxon>Ascomycota</taxon>
        <taxon>Pezizomycotina</taxon>
        <taxon>Dothideomycetes</taxon>
        <taxon>Pleosporomycetidae</taxon>
        <taxon>Pleosporales</taxon>
        <taxon>Lophiostomataceae</taxon>
        <taxon>Lophiostoma</taxon>
    </lineage>
</organism>
<keyword evidence="3" id="KW-1185">Reference proteome</keyword>
<dbReference type="EMBL" id="MU004460">
    <property type="protein sequence ID" value="KAF2650299.1"/>
    <property type="molecule type" value="Genomic_DNA"/>
</dbReference>
<accession>A0A6A6SRF9</accession>
<reference evidence="2" key="1">
    <citation type="journal article" date="2020" name="Stud. Mycol.">
        <title>101 Dothideomycetes genomes: a test case for predicting lifestyles and emergence of pathogens.</title>
        <authorList>
            <person name="Haridas S."/>
            <person name="Albert R."/>
            <person name="Binder M."/>
            <person name="Bloem J."/>
            <person name="Labutti K."/>
            <person name="Salamov A."/>
            <person name="Andreopoulos B."/>
            <person name="Baker S."/>
            <person name="Barry K."/>
            <person name="Bills G."/>
            <person name="Bluhm B."/>
            <person name="Cannon C."/>
            <person name="Castanera R."/>
            <person name="Culley D."/>
            <person name="Daum C."/>
            <person name="Ezra D."/>
            <person name="Gonzalez J."/>
            <person name="Henrissat B."/>
            <person name="Kuo A."/>
            <person name="Liang C."/>
            <person name="Lipzen A."/>
            <person name="Lutzoni F."/>
            <person name="Magnuson J."/>
            <person name="Mondo S."/>
            <person name="Nolan M."/>
            <person name="Ohm R."/>
            <person name="Pangilinan J."/>
            <person name="Park H.-J."/>
            <person name="Ramirez L."/>
            <person name="Alfaro M."/>
            <person name="Sun H."/>
            <person name="Tritt A."/>
            <person name="Yoshinaga Y."/>
            <person name="Zwiers L.-H."/>
            <person name="Turgeon B."/>
            <person name="Goodwin S."/>
            <person name="Spatafora J."/>
            <person name="Crous P."/>
            <person name="Grigoriev I."/>
        </authorList>
    </citation>
    <scope>NUCLEOTIDE SEQUENCE</scope>
    <source>
        <strain evidence="2">CBS 122681</strain>
    </source>
</reference>
<protein>
    <submittedName>
        <fullName evidence="2">Uncharacterized protein</fullName>
    </submittedName>
</protein>
<evidence type="ECO:0000256" key="1">
    <source>
        <dbReference type="SAM" id="MobiDB-lite"/>
    </source>
</evidence>
<feature type="region of interest" description="Disordered" evidence="1">
    <location>
        <begin position="237"/>
        <end position="258"/>
    </location>
</feature>
<dbReference type="Proteomes" id="UP000799324">
    <property type="component" value="Unassembled WGS sequence"/>
</dbReference>
<proteinExistence type="predicted"/>
<gene>
    <name evidence="2" type="ORF">K491DRAFT_683127</name>
</gene>
<dbReference type="AlphaFoldDB" id="A0A6A6SRF9"/>
<name>A0A6A6SRF9_9PLEO</name>
<sequence length="310" mass="34581">MSPTNNGDARGNGFAVGGLWVGPSGRPEPVFWGNAGQGSDPSDHPLPLQPEQQAATIAASQAEDDPSQSDDNAPDPPQREQQPTRPHPVERSGGNLGLEECPQLANNLFRELAVLEAAIQLTLTNETLNRETMNIMHCKITRILAELGVDNVTAARELLASKEREERLKGLSLDSEDEEFFAHRRRNLVVLRREVAAHDDKVSRLEDAVTKKATAAKASEDERIAWLKKIEEQAKEVQKLAQNRPSPASPPREDEERAPKLPAAYGRLGPGWLWLVHGFWRLWLIIDEYVADRRTQFAWLLDMVMCPDIT</sequence>